<organism evidence="1 2">
    <name type="scientific">Phaeospirillum tilakii</name>
    <dbReference type="NCBI Taxonomy" id="741673"/>
    <lineage>
        <taxon>Bacteria</taxon>
        <taxon>Pseudomonadati</taxon>
        <taxon>Pseudomonadota</taxon>
        <taxon>Alphaproteobacteria</taxon>
        <taxon>Rhodospirillales</taxon>
        <taxon>Rhodospirillaceae</taxon>
        <taxon>Phaeospirillum</taxon>
    </lineage>
</organism>
<evidence type="ECO:0008006" key="3">
    <source>
        <dbReference type="Google" id="ProtNLM"/>
    </source>
</evidence>
<evidence type="ECO:0000313" key="1">
    <source>
        <dbReference type="EMBL" id="MFD2233675.1"/>
    </source>
</evidence>
<dbReference type="Gene3D" id="2.40.10.220">
    <property type="entry name" value="predicted glycosyltransferase like domains"/>
    <property type="match status" value="1"/>
</dbReference>
<proteinExistence type="predicted"/>
<dbReference type="Proteomes" id="UP001597296">
    <property type="component" value="Unassembled WGS sequence"/>
</dbReference>
<dbReference type="EMBL" id="JBHUIY010000011">
    <property type="protein sequence ID" value="MFD2233675.1"/>
    <property type="molecule type" value="Genomic_DNA"/>
</dbReference>
<reference evidence="2" key="1">
    <citation type="journal article" date="2019" name="Int. J. Syst. Evol. Microbiol.">
        <title>The Global Catalogue of Microorganisms (GCM) 10K type strain sequencing project: providing services to taxonomists for standard genome sequencing and annotation.</title>
        <authorList>
            <consortium name="The Broad Institute Genomics Platform"/>
            <consortium name="The Broad Institute Genome Sequencing Center for Infectious Disease"/>
            <person name="Wu L."/>
            <person name="Ma J."/>
        </authorList>
    </citation>
    <scope>NUCLEOTIDE SEQUENCE [LARGE SCALE GENOMIC DNA]</scope>
    <source>
        <strain evidence="2">KCTC 15012</strain>
    </source>
</reference>
<comment type="caution">
    <text evidence="1">The sequence shown here is derived from an EMBL/GenBank/DDBJ whole genome shotgun (WGS) entry which is preliminary data.</text>
</comment>
<gene>
    <name evidence="1" type="ORF">ACFSNB_07655</name>
</gene>
<keyword evidence="2" id="KW-1185">Reference proteome</keyword>
<evidence type="ECO:0000313" key="2">
    <source>
        <dbReference type="Proteomes" id="UP001597296"/>
    </source>
</evidence>
<dbReference type="RefSeq" id="WP_377315525.1">
    <property type="nucleotide sequence ID" value="NZ_JBHUIY010000011.1"/>
</dbReference>
<sequence>MAFANERRAFPRFRGDRFLAVVGEETVDVLNISVAGVRIARPGGWATTKGIDFLLIHTNEDEGAAQQIPVRGRVVGTADDHLRISFGAVSSDLAQAIDCFMGDYRHHSASDYAYRPF</sequence>
<protein>
    <recommendedName>
        <fullName evidence="3">PilZ domain-containing protein</fullName>
    </recommendedName>
</protein>
<dbReference type="SUPFAM" id="SSF141371">
    <property type="entry name" value="PilZ domain-like"/>
    <property type="match status" value="1"/>
</dbReference>
<accession>A0ABW5C8N8</accession>
<name>A0ABW5C8N8_9PROT</name>